<accession>C6DZB1</accession>
<dbReference type="Pfam" id="PF12637">
    <property type="entry name" value="TSCPD"/>
    <property type="match status" value="1"/>
</dbReference>
<dbReference type="EC" id="1.17.4.1" evidence="2"/>
<proteinExistence type="inferred from homology"/>
<sequence length="117" mass="12523">MKKPRPAALPSITMQMLTPCGKIYVTVTVDADDKPFETFVRFGKAGHCGAAIFDATTKLLSYALRSGMDPKQAVKALGGIGCHCGTDSCMNAVSLVLKEVLEHPEDCTPLQGNRQPL</sequence>
<evidence type="ECO:0000259" key="6">
    <source>
        <dbReference type="Pfam" id="PF12637"/>
    </source>
</evidence>
<evidence type="ECO:0000256" key="1">
    <source>
        <dbReference type="ARBA" id="ARBA00007405"/>
    </source>
</evidence>
<evidence type="ECO:0000256" key="2">
    <source>
        <dbReference type="ARBA" id="ARBA00012274"/>
    </source>
</evidence>
<evidence type="ECO:0000256" key="3">
    <source>
        <dbReference type="ARBA" id="ARBA00022634"/>
    </source>
</evidence>
<dbReference type="EMBL" id="CP001661">
    <property type="protein sequence ID" value="ACT18419.1"/>
    <property type="molecule type" value="Genomic_DNA"/>
</dbReference>
<name>C6DZB1_GEOSM</name>
<dbReference type="KEGG" id="gem:GM21_2371"/>
<dbReference type="InterPro" id="IPR024434">
    <property type="entry name" value="TSCPD_dom"/>
</dbReference>
<dbReference type="STRING" id="443144.GM21_2371"/>
<keyword evidence="3" id="KW-0237">DNA synthesis</keyword>
<evidence type="ECO:0000256" key="5">
    <source>
        <dbReference type="ARBA" id="ARBA00047754"/>
    </source>
</evidence>
<dbReference type="GO" id="GO:0004748">
    <property type="term" value="F:ribonucleoside-diphosphate reductase activity, thioredoxin disulfide as acceptor"/>
    <property type="evidence" value="ECO:0007669"/>
    <property type="project" value="UniProtKB-EC"/>
</dbReference>
<evidence type="ECO:0000313" key="7">
    <source>
        <dbReference type="EMBL" id="ACT18419.1"/>
    </source>
</evidence>
<reference evidence="7" key="1">
    <citation type="submission" date="2009-07" db="EMBL/GenBank/DDBJ databases">
        <title>Complete sequence of Geobacter sp. M21.</title>
        <authorList>
            <consortium name="US DOE Joint Genome Institute"/>
            <person name="Lucas S."/>
            <person name="Copeland A."/>
            <person name="Lapidus A."/>
            <person name="Glavina del Rio T."/>
            <person name="Dalin E."/>
            <person name="Tice H."/>
            <person name="Bruce D."/>
            <person name="Goodwin L."/>
            <person name="Pitluck S."/>
            <person name="Saunders E."/>
            <person name="Brettin T."/>
            <person name="Detter J.C."/>
            <person name="Han C."/>
            <person name="Larimer F."/>
            <person name="Land M."/>
            <person name="Hauser L."/>
            <person name="Kyrpides N."/>
            <person name="Ovchinnikova G."/>
            <person name="Lovley D."/>
        </authorList>
    </citation>
    <scope>NUCLEOTIDE SEQUENCE [LARGE SCALE GENOMIC DNA]</scope>
    <source>
        <strain evidence="7">M21</strain>
    </source>
</reference>
<gene>
    <name evidence="7" type="ordered locus">GM21_2371</name>
</gene>
<dbReference type="HOGENOM" id="CLU_154569_0_0_7"/>
<protein>
    <recommendedName>
        <fullName evidence="2">ribonucleoside-diphosphate reductase</fullName>
        <ecNumber evidence="2">1.17.4.1</ecNumber>
    </recommendedName>
</protein>
<dbReference type="eggNOG" id="COG0209">
    <property type="taxonomic scope" value="Bacteria"/>
</dbReference>
<comment type="similarity">
    <text evidence="1">Belongs to the ribonucleoside diphosphate reductase class-2 family.</text>
</comment>
<evidence type="ECO:0000256" key="4">
    <source>
        <dbReference type="ARBA" id="ARBA00022741"/>
    </source>
</evidence>
<keyword evidence="4" id="KW-0547">Nucleotide-binding</keyword>
<organism evidence="7">
    <name type="scientific">Geobacter sp. (strain M21)</name>
    <dbReference type="NCBI Taxonomy" id="443144"/>
    <lineage>
        <taxon>Bacteria</taxon>
        <taxon>Pseudomonadati</taxon>
        <taxon>Thermodesulfobacteriota</taxon>
        <taxon>Desulfuromonadia</taxon>
        <taxon>Geobacterales</taxon>
        <taxon>Geobacteraceae</taxon>
        <taxon>Geobacter</taxon>
    </lineage>
</organism>
<dbReference type="GO" id="GO:0000166">
    <property type="term" value="F:nucleotide binding"/>
    <property type="evidence" value="ECO:0007669"/>
    <property type="project" value="UniProtKB-KW"/>
</dbReference>
<feature type="domain" description="TSCPD" evidence="6">
    <location>
        <begin position="13"/>
        <end position="100"/>
    </location>
</feature>
<comment type="catalytic activity">
    <reaction evidence="5">
        <text>a 2'-deoxyribonucleoside 5'-diphosphate + [thioredoxin]-disulfide + H2O = a ribonucleoside 5'-diphosphate + [thioredoxin]-dithiol</text>
        <dbReference type="Rhea" id="RHEA:23252"/>
        <dbReference type="Rhea" id="RHEA-COMP:10698"/>
        <dbReference type="Rhea" id="RHEA-COMP:10700"/>
        <dbReference type="ChEBI" id="CHEBI:15377"/>
        <dbReference type="ChEBI" id="CHEBI:29950"/>
        <dbReference type="ChEBI" id="CHEBI:50058"/>
        <dbReference type="ChEBI" id="CHEBI:57930"/>
        <dbReference type="ChEBI" id="CHEBI:73316"/>
        <dbReference type="EC" id="1.17.4.1"/>
    </reaction>
</comment>
<dbReference type="GO" id="GO:0071897">
    <property type="term" value="P:DNA biosynthetic process"/>
    <property type="evidence" value="ECO:0007669"/>
    <property type="project" value="UniProtKB-KW"/>
</dbReference>
<dbReference type="AlphaFoldDB" id="C6DZB1"/>